<dbReference type="SUPFAM" id="SSF101478">
    <property type="entry name" value="ADP-ribosylglycohydrolase"/>
    <property type="match status" value="1"/>
</dbReference>
<proteinExistence type="predicted"/>
<dbReference type="EMBL" id="FNON01000002">
    <property type="protein sequence ID" value="SDX31932.1"/>
    <property type="molecule type" value="Genomic_DNA"/>
</dbReference>
<evidence type="ECO:0008006" key="3">
    <source>
        <dbReference type="Google" id="ProtNLM"/>
    </source>
</evidence>
<dbReference type="STRING" id="589385.SAMN05421504_1021019"/>
<dbReference type="RefSeq" id="WP_091288834.1">
    <property type="nucleotide sequence ID" value="NZ_FNON01000002.1"/>
</dbReference>
<gene>
    <name evidence="1" type="ORF">SAMN05421504_1021019</name>
</gene>
<dbReference type="Gene3D" id="1.10.4080.10">
    <property type="entry name" value="ADP-ribosylation/Crystallin J1"/>
    <property type="match status" value="1"/>
</dbReference>
<dbReference type="OrthoDB" id="3632764at2"/>
<organism evidence="1 2">
    <name type="scientific">Amycolatopsis xylanica</name>
    <dbReference type="NCBI Taxonomy" id="589385"/>
    <lineage>
        <taxon>Bacteria</taxon>
        <taxon>Bacillati</taxon>
        <taxon>Actinomycetota</taxon>
        <taxon>Actinomycetes</taxon>
        <taxon>Pseudonocardiales</taxon>
        <taxon>Pseudonocardiaceae</taxon>
        <taxon>Amycolatopsis</taxon>
    </lineage>
</organism>
<sequence length="583" mass="64062">MTEPIYDEFPVVDSEWDEATFGPAPVRAILHWEQISLDRLPNGPRRENPEYVTGPMWKGFPTPRTAAERLLAYRARGWVGDEQFARLLPEVEVLVVPQQDGGVWLSKGGHVMAFTSWSKLPEQITSWRRVQVKALRREFPERGVVLNNGSPLLNAVVEAAEFGEVSGPERPAVDEVAPIVDPRFVEHCTKLREEFGTNPIDYVTKHAKEALAYGFEFTLTELMSYARGYAICAQNWANRREGKPVTWPDDLRANGLIEHYEADGSMFAEPWTFGKYCRHNNGMKYGVRSDKLIGAFVGFALGEALGLAAEAGRFPDDGPLRWGGLTRQLLAQTESVMLGFDAKYQRGNPVPASLPPARTDSWLAIAAGETPPAPQEFASLLTTALAAATAGGDRTTTNFPIVPDVARELIGSAAGPDLADSVLLLAEILHELLEKRDFSYPFHIKLEEIAEKGNAVAQSIVDLRADRAADDETQLDALGDGRSPSSVLARALLAAAKRDYDSRTALTLAMTQSPIVSALVGALLGAHLGVPELPSAWVESLEGLGLVHNMAEDAYWHFAHWGAFGDGDTERQRWEKRYPPLGE</sequence>
<evidence type="ECO:0000313" key="2">
    <source>
        <dbReference type="Proteomes" id="UP000199515"/>
    </source>
</evidence>
<accession>A0A1H3AQF7</accession>
<evidence type="ECO:0000313" key="1">
    <source>
        <dbReference type="EMBL" id="SDX31932.1"/>
    </source>
</evidence>
<dbReference type="InterPro" id="IPR036705">
    <property type="entry name" value="Ribosyl_crysJ1_sf"/>
</dbReference>
<dbReference type="AlphaFoldDB" id="A0A1H3AQF7"/>
<dbReference type="Proteomes" id="UP000199515">
    <property type="component" value="Unassembled WGS sequence"/>
</dbReference>
<protein>
    <recommendedName>
        <fullName evidence="3">ADP-ribosylglycohydrolase</fullName>
    </recommendedName>
</protein>
<name>A0A1H3AQF7_9PSEU</name>
<reference evidence="1 2" key="1">
    <citation type="submission" date="2016-10" db="EMBL/GenBank/DDBJ databases">
        <authorList>
            <person name="de Groot N.N."/>
        </authorList>
    </citation>
    <scope>NUCLEOTIDE SEQUENCE [LARGE SCALE GENOMIC DNA]</scope>
    <source>
        <strain evidence="1 2">CPCC 202699</strain>
    </source>
</reference>
<keyword evidence="2" id="KW-1185">Reference proteome</keyword>